<evidence type="ECO:0000256" key="1">
    <source>
        <dbReference type="ARBA" id="ARBA00010990"/>
    </source>
</evidence>
<dbReference type="Gene3D" id="3.90.470.20">
    <property type="entry name" value="4'-phosphopantetheinyl transferase domain"/>
    <property type="match status" value="1"/>
</dbReference>
<evidence type="ECO:0000313" key="5">
    <source>
        <dbReference type="Proteomes" id="UP000431826"/>
    </source>
</evidence>
<dbReference type="GO" id="GO:0019878">
    <property type="term" value="P:lysine biosynthetic process via aminoadipic acid"/>
    <property type="evidence" value="ECO:0007669"/>
    <property type="project" value="TreeGrafter"/>
</dbReference>
<dbReference type="InterPro" id="IPR037143">
    <property type="entry name" value="4-PPantetheinyl_Trfase_dom_sf"/>
</dbReference>
<accession>A0A640V010</accession>
<reference evidence="4 5" key="1">
    <citation type="submission" date="2019-12" db="EMBL/GenBank/DDBJ databases">
        <title>Whole genome shotgun sequence of Streptomyces tubercidicus NBRC 13090.</title>
        <authorList>
            <person name="Ichikawa N."/>
            <person name="Kimura A."/>
            <person name="Kitahashi Y."/>
            <person name="Komaki H."/>
            <person name="Tamura T."/>
        </authorList>
    </citation>
    <scope>NUCLEOTIDE SEQUENCE [LARGE SCALE GENOMIC DNA]</scope>
    <source>
        <strain evidence="4 5">NBRC 13090</strain>
    </source>
</reference>
<dbReference type="SUPFAM" id="SSF56214">
    <property type="entry name" value="4'-phosphopantetheinyl transferase"/>
    <property type="match status" value="2"/>
</dbReference>
<comment type="caution">
    <text evidence="4">The sequence shown here is derived from an EMBL/GenBank/DDBJ whole genome shotgun (WGS) entry which is preliminary data.</text>
</comment>
<gene>
    <name evidence="4" type="ORF">Stube_48980</name>
</gene>
<evidence type="ECO:0000256" key="2">
    <source>
        <dbReference type="ARBA" id="ARBA00022679"/>
    </source>
</evidence>
<dbReference type="GO" id="GO:0008897">
    <property type="term" value="F:holo-[acyl-carrier-protein] synthase activity"/>
    <property type="evidence" value="ECO:0007669"/>
    <property type="project" value="InterPro"/>
</dbReference>
<dbReference type="Proteomes" id="UP000431826">
    <property type="component" value="Unassembled WGS sequence"/>
</dbReference>
<dbReference type="RefSeq" id="WP_246241242.1">
    <property type="nucleotide sequence ID" value="NZ_BLIR01000001.1"/>
</dbReference>
<dbReference type="PANTHER" id="PTHR12215:SF10">
    <property type="entry name" value="L-AMINOADIPATE-SEMIALDEHYDE DEHYDROGENASE-PHOSPHOPANTETHEINYL TRANSFERASE"/>
    <property type="match status" value="1"/>
</dbReference>
<dbReference type="GO" id="GO:0000287">
    <property type="term" value="F:magnesium ion binding"/>
    <property type="evidence" value="ECO:0007669"/>
    <property type="project" value="InterPro"/>
</dbReference>
<dbReference type="InterPro" id="IPR050559">
    <property type="entry name" value="P-Pant_transferase_sf"/>
</dbReference>
<dbReference type="GeneID" id="96285982"/>
<dbReference type="Pfam" id="PF01648">
    <property type="entry name" value="ACPS"/>
    <property type="match status" value="1"/>
</dbReference>
<evidence type="ECO:0000313" key="4">
    <source>
        <dbReference type="EMBL" id="GFE40225.1"/>
    </source>
</evidence>
<evidence type="ECO:0000259" key="3">
    <source>
        <dbReference type="Pfam" id="PF01648"/>
    </source>
</evidence>
<keyword evidence="2" id="KW-0808">Transferase</keyword>
<protein>
    <recommendedName>
        <fullName evidence="3">4'-phosphopantetheinyl transferase domain-containing protein</fullName>
    </recommendedName>
</protein>
<dbReference type="InterPro" id="IPR008278">
    <property type="entry name" value="4-PPantetheinyl_Trfase_dom"/>
</dbReference>
<dbReference type="EMBL" id="BLIR01000001">
    <property type="protein sequence ID" value="GFE40225.1"/>
    <property type="molecule type" value="Genomic_DNA"/>
</dbReference>
<name>A0A640V010_9ACTN</name>
<proteinExistence type="inferred from homology"/>
<dbReference type="AlphaFoldDB" id="A0A640V010"/>
<organism evidence="4 5">
    <name type="scientific">Streptomyces tubercidicus</name>
    <dbReference type="NCBI Taxonomy" id="47759"/>
    <lineage>
        <taxon>Bacteria</taxon>
        <taxon>Bacillati</taxon>
        <taxon>Actinomycetota</taxon>
        <taxon>Actinomycetes</taxon>
        <taxon>Kitasatosporales</taxon>
        <taxon>Streptomycetaceae</taxon>
        <taxon>Streptomyces</taxon>
    </lineage>
</organism>
<keyword evidence="5" id="KW-1185">Reference proteome</keyword>
<comment type="similarity">
    <text evidence="1">Belongs to the P-Pant transferase superfamily. Gsp/Sfp/HetI/AcpT family.</text>
</comment>
<dbReference type="PANTHER" id="PTHR12215">
    <property type="entry name" value="PHOSPHOPANTETHEINE TRANSFERASE"/>
    <property type="match status" value="1"/>
</dbReference>
<sequence>MTEQPLSGGAVHLPDPAAPGAMRAGEVHVWALRVPPDDDGPLPLATRDLDAVETRQAAAFRRPRDRLTYLAAHVALRRLLSAYTGIRPGRLRLGRAPCPRCAGEHGPPVLSGTTGPHFSLSHSHGMAVVGLAGAPLGVDVQRLPTVASAQACLPALHPAEHREMAALPEGRLPAVFGELWVRKEAYLKGLGTGLCRGAATDYLGAGGPGTPGRPEGWSIRNLRVGDGHVAATALRADAPHRTVARHLPEEWLYIEDATELIAAVRARH</sequence>
<dbReference type="GO" id="GO:0005829">
    <property type="term" value="C:cytosol"/>
    <property type="evidence" value="ECO:0007669"/>
    <property type="project" value="TreeGrafter"/>
</dbReference>
<feature type="domain" description="4'-phosphopantetheinyl transferase" evidence="3">
    <location>
        <begin position="135"/>
        <end position="195"/>
    </location>
</feature>